<dbReference type="EMBL" id="AFNV02000004">
    <property type="protein sequence ID" value="ERJ20268.1"/>
    <property type="molecule type" value="Genomic_DNA"/>
</dbReference>
<dbReference type="FunFam" id="3.40.1160.10:FF:000004">
    <property type="entry name" value="Acetylglutamate kinase"/>
    <property type="match status" value="1"/>
</dbReference>
<comment type="pathway">
    <text evidence="1 9">Amino-acid biosynthesis; L-arginine biosynthesis; N(2)-acetyl-L-ornithine from L-glutamate: step 2/4.</text>
</comment>
<dbReference type="InterPro" id="IPR004662">
    <property type="entry name" value="AcgluKinase_fam"/>
</dbReference>
<name>U2G223_9GAMM</name>
<evidence type="ECO:0000256" key="9">
    <source>
        <dbReference type="HAMAP-Rule" id="MF_00082"/>
    </source>
</evidence>
<reference evidence="11 12" key="2">
    <citation type="journal article" date="2013" name="PLoS ONE">
        <title>INDIGO - INtegrated Data Warehouse of MIcrobial GenOmes with Examples from the Red Sea Extremophiles.</title>
        <authorList>
            <person name="Alam I."/>
            <person name="Antunes A."/>
            <person name="Kamau A.A."/>
            <person name="Ba Alawi W."/>
            <person name="Kalkatawi M."/>
            <person name="Stingl U."/>
            <person name="Bajic V.B."/>
        </authorList>
    </citation>
    <scope>NUCLEOTIDE SEQUENCE [LARGE SCALE GENOMIC DNA]</scope>
    <source>
        <strain evidence="11 12">E1L3A</strain>
    </source>
</reference>
<evidence type="ECO:0000313" key="11">
    <source>
        <dbReference type="EMBL" id="ERJ20268.1"/>
    </source>
</evidence>
<dbReference type="EC" id="2.7.2.8" evidence="9"/>
<dbReference type="eggNOG" id="COG0548">
    <property type="taxonomic scope" value="Bacteria"/>
</dbReference>
<keyword evidence="7 9" id="KW-0067">ATP-binding</keyword>
<dbReference type="Pfam" id="PF00696">
    <property type="entry name" value="AA_kinase"/>
    <property type="match status" value="1"/>
</dbReference>
<feature type="site" description="Transition state stabilizer" evidence="9">
    <location>
        <position position="256"/>
    </location>
</feature>
<evidence type="ECO:0000256" key="4">
    <source>
        <dbReference type="ARBA" id="ARBA00022679"/>
    </source>
</evidence>
<dbReference type="Proteomes" id="UP000006242">
    <property type="component" value="Unassembled WGS sequence"/>
</dbReference>
<feature type="site" description="Transition state stabilizer" evidence="9">
    <location>
        <position position="42"/>
    </location>
</feature>
<comment type="caution">
    <text evidence="11">The sequence shown here is derived from an EMBL/GenBank/DDBJ whole genome shotgun (WGS) entry which is preliminary data.</text>
</comment>
<feature type="binding site" evidence="9">
    <location>
        <position position="196"/>
    </location>
    <ligand>
        <name>substrate</name>
    </ligand>
</feature>
<dbReference type="PANTHER" id="PTHR23342:SF0">
    <property type="entry name" value="N-ACETYLGLUTAMATE SYNTHASE, MITOCHONDRIAL"/>
    <property type="match status" value="1"/>
</dbReference>
<keyword evidence="3 9" id="KW-0028">Amino-acid biosynthesis</keyword>
<evidence type="ECO:0000256" key="7">
    <source>
        <dbReference type="ARBA" id="ARBA00022840"/>
    </source>
</evidence>
<evidence type="ECO:0000256" key="1">
    <source>
        <dbReference type="ARBA" id="ARBA00004828"/>
    </source>
</evidence>
<dbReference type="Gene3D" id="3.40.1160.10">
    <property type="entry name" value="Acetylglutamate kinase-like"/>
    <property type="match status" value="1"/>
</dbReference>
<feature type="domain" description="Aspartate/glutamate/uridylate kinase" evidence="10">
    <location>
        <begin position="37"/>
        <end position="275"/>
    </location>
</feature>
<evidence type="ECO:0000259" key="10">
    <source>
        <dbReference type="Pfam" id="PF00696"/>
    </source>
</evidence>
<evidence type="ECO:0000256" key="5">
    <source>
        <dbReference type="ARBA" id="ARBA00022741"/>
    </source>
</evidence>
<dbReference type="InterPro" id="IPR037528">
    <property type="entry name" value="ArgB"/>
</dbReference>
<dbReference type="GO" id="GO:0042450">
    <property type="term" value="P:L-arginine biosynthetic process via ornithine"/>
    <property type="evidence" value="ECO:0007669"/>
    <property type="project" value="UniProtKB-UniRule"/>
</dbReference>
<keyword evidence="12" id="KW-1185">Reference proteome</keyword>
<feature type="binding site" evidence="9">
    <location>
        <position position="99"/>
    </location>
    <ligand>
        <name>substrate</name>
    </ligand>
</feature>
<dbReference type="PRINTS" id="PR00474">
    <property type="entry name" value="GLU5KINASE"/>
</dbReference>
<organism evidence="11 12">
    <name type="scientific">Salinisphaera shabanensis E1L3A</name>
    <dbReference type="NCBI Taxonomy" id="1033802"/>
    <lineage>
        <taxon>Bacteria</taxon>
        <taxon>Pseudomonadati</taxon>
        <taxon>Pseudomonadota</taxon>
        <taxon>Gammaproteobacteria</taxon>
        <taxon>Salinisphaerales</taxon>
        <taxon>Salinisphaeraceae</taxon>
        <taxon>Salinisphaera</taxon>
    </lineage>
</organism>
<dbReference type="AlphaFoldDB" id="U2G223"/>
<accession>U2G223</accession>
<protein>
    <recommendedName>
        <fullName evidence="9">Acetylglutamate kinase</fullName>
        <ecNumber evidence="9">2.7.2.8</ecNumber>
    </recommendedName>
    <alternativeName>
        <fullName evidence="9">N-acetyl-L-glutamate 5-phosphotransferase</fullName>
    </alternativeName>
    <alternativeName>
        <fullName evidence="9">NAG kinase</fullName>
        <shortName evidence="9">NAGK</shortName>
    </alternativeName>
</protein>
<comment type="function">
    <text evidence="9">Catalyzes the ATP-dependent phosphorylation of N-acetyl-L-glutamate.</text>
</comment>
<gene>
    <name evidence="9 11" type="primary">argB</name>
    <name evidence="11" type="ORF">SSPSH_000827</name>
</gene>
<feature type="binding site" evidence="9">
    <location>
        <begin position="77"/>
        <end position="78"/>
    </location>
    <ligand>
        <name>substrate</name>
    </ligand>
</feature>
<evidence type="ECO:0000256" key="8">
    <source>
        <dbReference type="ARBA" id="ARBA00048141"/>
    </source>
</evidence>
<keyword evidence="4 9" id="KW-0808">Transferase</keyword>
<evidence type="ECO:0000313" key="12">
    <source>
        <dbReference type="Proteomes" id="UP000006242"/>
    </source>
</evidence>
<dbReference type="InterPro" id="IPR001048">
    <property type="entry name" value="Asp/Glu/Uridylate_kinase"/>
</dbReference>
<proteinExistence type="inferred from homology"/>
<keyword evidence="9" id="KW-0963">Cytoplasm</keyword>
<sequence length="312" mass="32999">MNPFDQNKRMSLDPEQAARVARVLGEALPYIRRFAGKTVVIKYGGNAMTDPELKSGFARDIALMKLVGFNPVVVHGGGPQIGKLLERVGKQTEFIKGMRVTDEETMDVVEMVLGGLVNKEIVNLINQHGGRAVGLTGKDGGLIHARKLALVGDDTDLGFVGEVSHIDPRIVKRLEADDFIPVIAPIGVGADGRSYNINADLVAGKIASVLEAEKLMLLTNTPGVLDAEGHLLTGLSPAQVSELIETGVIHGGMLPKIECALDAVASGVKSAHIVDGRVENAVLLELFTDAGVGTQITSQRTEPPAANDPEPA</sequence>
<dbReference type="InterPro" id="IPR001057">
    <property type="entry name" value="Glu/AcGlu_kinase"/>
</dbReference>
<evidence type="ECO:0000256" key="2">
    <source>
        <dbReference type="ARBA" id="ARBA00022571"/>
    </source>
</evidence>
<dbReference type="CDD" id="cd04250">
    <property type="entry name" value="AAK_NAGK-C"/>
    <property type="match status" value="1"/>
</dbReference>
<dbReference type="GO" id="GO:0003991">
    <property type="term" value="F:acetylglutamate kinase activity"/>
    <property type="evidence" value="ECO:0007669"/>
    <property type="project" value="UniProtKB-UniRule"/>
</dbReference>
<dbReference type="HAMAP" id="MF_00082">
    <property type="entry name" value="ArgB"/>
    <property type="match status" value="1"/>
</dbReference>
<dbReference type="UniPathway" id="UPA00068">
    <property type="reaction ID" value="UER00107"/>
</dbReference>
<reference evidence="11 12" key="1">
    <citation type="journal article" date="2011" name="J. Bacteriol.">
        <title>Genome sequence of Salinisphaera shabanensis, a gammaproteobacterium from the harsh, variable environment of the brine-seawater interface of the Shaban Deep in the Red Sea.</title>
        <authorList>
            <person name="Antunes A."/>
            <person name="Alam I."/>
            <person name="Bajic V.B."/>
            <person name="Stingl U."/>
        </authorList>
    </citation>
    <scope>NUCLEOTIDE SEQUENCE [LARGE SCALE GENOMIC DNA]</scope>
    <source>
        <strain evidence="11 12">E1L3A</strain>
    </source>
</reference>
<dbReference type="PANTHER" id="PTHR23342">
    <property type="entry name" value="N-ACETYLGLUTAMATE SYNTHASE"/>
    <property type="match status" value="1"/>
</dbReference>
<dbReference type="PIRSF" id="PIRSF000728">
    <property type="entry name" value="NAGK"/>
    <property type="match status" value="1"/>
</dbReference>
<comment type="similarity">
    <text evidence="9">Belongs to the acetylglutamate kinase family. ArgB subfamily.</text>
</comment>
<keyword evidence="6 9" id="KW-0418">Kinase</keyword>
<keyword evidence="2 9" id="KW-0055">Arginine biosynthesis</keyword>
<keyword evidence="5 9" id="KW-0547">Nucleotide-binding</keyword>
<dbReference type="NCBIfam" id="TIGR00761">
    <property type="entry name" value="argB"/>
    <property type="match status" value="1"/>
</dbReference>
<comment type="catalytic activity">
    <reaction evidence="8 9">
        <text>N-acetyl-L-glutamate + ATP = N-acetyl-L-glutamyl 5-phosphate + ADP</text>
        <dbReference type="Rhea" id="RHEA:14629"/>
        <dbReference type="ChEBI" id="CHEBI:30616"/>
        <dbReference type="ChEBI" id="CHEBI:44337"/>
        <dbReference type="ChEBI" id="CHEBI:57936"/>
        <dbReference type="ChEBI" id="CHEBI:456216"/>
        <dbReference type="EC" id="2.7.2.8"/>
    </reaction>
</comment>
<dbReference type="SUPFAM" id="SSF53633">
    <property type="entry name" value="Carbamate kinase-like"/>
    <property type="match status" value="1"/>
</dbReference>
<evidence type="ECO:0000256" key="3">
    <source>
        <dbReference type="ARBA" id="ARBA00022605"/>
    </source>
</evidence>
<dbReference type="InterPro" id="IPR036393">
    <property type="entry name" value="AceGlu_kinase-like_sf"/>
</dbReference>
<comment type="subcellular location">
    <subcellularLocation>
        <location evidence="9">Cytoplasm</location>
    </subcellularLocation>
</comment>
<evidence type="ECO:0000256" key="6">
    <source>
        <dbReference type="ARBA" id="ARBA00022777"/>
    </source>
</evidence>
<dbReference type="GO" id="GO:0005524">
    <property type="term" value="F:ATP binding"/>
    <property type="evidence" value="ECO:0007669"/>
    <property type="project" value="UniProtKB-UniRule"/>
</dbReference>
<dbReference type="InterPro" id="IPR041727">
    <property type="entry name" value="NAGK-C"/>
</dbReference>
<dbReference type="STRING" id="1033802.SSPSH_000827"/>
<dbReference type="GO" id="GO:0005737">
    <property type="term" value="C:cytoplasm"/>
    <property type="evidence" value="ECO:0007669"/>
    <property type="project" value="UniProtKB-SubCell"/>
</dbReference>